<dbReference type="InterPro" id="IPR023187">
    <property type="entry name" value="Tscrpt_reg_MarR-type_CS"/>
</dbReference>
<dbReference type="Pfam" id="PF01047">
    <property type="entry name" value="MarR"/>
    <property type="match status" value="1"/>
</dbReference>
<sequence length="183" mass="20038">MTGGQVRTSAIPPEMATAPGYFLRRLQQAYQAAWSLHVDSVVTSPQLAVLLAVGRNPGVEQGLIGNSVALDRSTMTGVVDRLESRGWLKKRRSSRDGRKRLLYLSPDGRKVMAETMQRSKQLEDLLMEGYGPEGRLLVIAMLSQLAEYWEAVANNFGAQEPNIDEDAADPDPTEPPVDDVGVS</sequence>
<dbReference type="InterPro" id="IPR036388">
    <property type="entry name" value="WH-like_DNA-bd_sf"/>
</dbReference>
<accession>A0A511DC68</accession>
<dbReference type="GO" id="GO:0003700">
    <property type="term" value="F:DNA-binding transcription factor activity"/>
    <property type="evidence" value="ECO:0007669"/>
    <property type="project" value="InterPro"/>
</dbReference>
<protein>
    <recommendedName>
        <fullName evidence="5">HTH marR-type domain-containing protein</fullName>
    </recommendedName>
</protein>
<proteinExistence type="predicted"/>
<comment type="caution">
    <text evidence="6">The sequence shown here is derived from an EMBL/GenBank/DDBJ whole genome shotgun (WGS) entry which is preliminary data.</text>
</comment>
<dbReference type="PROSITE" id="PS01117">
    <property type="entry name" value="HTH_MARR_1"/>
    <property type="match status" value="1"/>
</dbReference>
<dbReference type="Gene3D" id="1.10.10.10">
    <property type="entry name" value="Winged helix-like DNA-binding domain superfamily/Winged helix DNA-binding domain"/>
    <property type="match status" value="1"/>
</dbReference>
<keyword evidence="3" id="KW-0804">Transcription</keyword>
<evidence type="ECO:0000256" key="4">
    <source>
        <dbReference type="SAM" id="MobiDB-lite"/>
    </source>
</evidence>
<name>A0A511DC68_9PSEU</name>
<dbReference type="GO" id="GO:0006950">
    <property type="term" value="P:response to stress"/>
    <property type="evidence" value="ECO:0007669"/>
    <property type="project" value="TreeGrafter"/>
</dbReference>
<dbReference type="Proteomes" id="UP000321685">
    <property type="component" value="Unassembled WGS sequence"/>
</dbReference>
<feature type="compositionally biased region" description="Acidic residues" evidence="4">
    <location>
        <begin position="162"/>
        <end position="172"/>
    </location>
</feature>
<dbReference type="EMBL" id="BJVJ01000008">
    <property type="protein sequence ID" value="GEL22399.1"/>
    <property type="molecule type" value="Genomic_DNA"/>
</dbReference>
<keyword evidence="1" id="KW-0805">Transcription regulation</keyword>
<gene>
    <name evidence="6" type="ORF">PSU4_13530</name>
</gene>
<dbReference type="OrthoDB" id="3174724at2"/>
<keyword evidence="2" id="KW-0238">DNA-binding</keyword>
<evidence type="ECO:0000313" key="7">
    <source>
        <dbReference type="Proteomes" id="UP000321685"/>
    </source>
</evidence>
<evidence type="ECO:0000256" key="2">
    <source>
        <dbReference type="ARBA" id="ARBA00023125"/>
    </source>
</evidence>
<evidence type="ECO:0000313" key="6">
    <source>
        <dbReference type="EMBL" id="GEL22399.1"/>
    </source>
</evidence>
<reference evidence="6 7" key="1">
    <citation type="submission" date="2019-07" db="EMBL/GenBank/DDBJ databases">
        <title>Whole genome shotgun sequence of Pseudonocardia sulfidoxydans NBRC 16205.</title>
        <authorList>
            <person name="Hosoyama A."/>
            <person name="Uohara A."/>
            <person name="Ohji S."/>
            <person name="Ichikawa N."/>
        </authorList>
    </citation>
    <scope>NUCLEOTIDE SEQUENCE [LARGE SCALE GENOMIC DNA]</scope>
    <source>
        <strain evidence="6 7">NBRC 16205</strain>
    </source>
</reference>
<evidence type="ECO:0000259" key="5">
    <source>
        <dbReference type="PROSITE" id="PS50995"/>
    </source>
</evidence>
<dbReference type="InterPro" id="IPR036390">
    <property type="entry name" value="WH_DNA-bd_sf"/>
</dbReference>
<keyword evidence="7" id="KW-1185">Reference proteome</keyword>
<organism evidence="6 7">
    <name type="scientific">Pseudonocardia sulfidoxydans NBRC 16205</name>
    <dbReference type="NCBI Taxonomy" id="1223511"/>
    <lineage>
        <taxon>Bacteria</taxon>
        <taxon>Bacillati</taxon>
        <taxon>Actinomycetota</taxon>
        <taxon>Actinomycetes</taxon>
        <taxon>Pseudonocardiales</taxon>
        <taxon>Pseudonocardiaceae</taxon>
        <taxon>Pseudonocardia</taxon>
    </lineage>
</organism>
<dbReference type="SMART" id="SM00347">
    <property type="entry name" value="HTH_MARR"/>
    <property type="match status" value="1"/>
</dbReference>
<feature type="domain" description="HTH marR-type" evidence="5">
    <location>
        <begin position="12"/>
        <end position="147"/>
    </location>
</feature>
<feature type="region of interest" description="Disordered" evidence="4">
    <location>
        <begin position="159"/>
        <end position="183"/>
    </location>
</feature>
<dbReference type="PROSITE" id="PS50995">
    <property type="entry name" value="HTH_MARR_2"/>
    <property type="match status" value="1"/>
</dbReference>
<evidence type="ECO:0000256" key="1">
    <source>
        <dbReference type="ARBA" id="ARBA00023015"/>
    </source>
</evidence>
<dbReference type="SUPFAM" id="SSF46785">
    <property type="entry name" value="Winged helix' DNA-binding domain"/>
    <property type="match status" value="1"/>
</dbReference>
<dbReference type="PANTHER" id="PTHR33164">
    <property type="entry name" value="TRANSCRIPTIONAL REGULATOR, MARR FAMILY"/>
    <property type="match status" value="1"/>
</dbReference>
<dbReference type="InterPro" id="IPR039422">
    <property type="entry name" value="MarR/SlyA-like"/>
</dbReference>
<dbReference type="GO" id="GO:0003677">
    <property type="term" value="F:DNA binding"/>
    <property type="evidence" value="ECO:0007669"/>
    <property type="project" value="UniProtKB-KW"/>
</dbReference>
<dbReference type="AlphaFoldDB" id="A0A511DC68"/>
<evidence type="ECO:0000256" key="3">
    <source>
        <dbReference type="ARBA" id="ARBA00023163"/>
    </source>
</evidence>
<dbReference type="InterPro" id="IPR000835">
    <property type="entry name" value="HTH_MarR-typ"/>
</dbReference>
<dbReference type="PANTHER" id="PTHR33164:SF95">
    <property type="entry name" value="TRANSCRIPTIONAL REGULATOR"/>
    <property type="match status" value="1"/>
</dbReference>